<proteinExistence type="inferred from homology"/>
<feature type="active site" description="Proton donor" evidence="6">
    <location>
        <position position="112"/>
    </location>
</feature>
<feature type="binding site" evidence="6">
    <location>
        <begin position="20"/>
        <end position="22"/>
    </location>
    <ligand>
        <name>N(1)-(5-phospho-beta-D-ribosyl)glycinamide</name>
        <dbReference type="ChEBI" id="CHEBI:143788"/>
    </ligand>
</feature>
<dbReference type="HAMAP" id="MF_01930">
    <property type="entry name" value="PurN"/>
    <property type="match status" value="1"/>
</dbReference>
<keyword evidence="2 6" id="KW-0808">Transferase</keyword>
<sequence length="199" mass="22574">MSTPAHIDQKKIVVFASGSGTNAENIIKFFQKSPNASVVAVFSNKRSAKVLKRAHDLNVKALHFDKDALYNSYDVLHVLEDINPDLIVLAGFMWIFPEDILKKFPGKIVNIHPALLPKYGGKGMYGMRVHETIIQNKEKESGISIHFVNENYDEGEIIFQAKTDVSEEDTPESLAEKIHKLEYKHFPEIIQQLLQKKSQ</sequence>
<dbReference type="EMBL" id="LKTP01000003">
    <property type="protein sequence ID" value="KRG29950.1"/>
    <property type="molecule type" value="Genomic_DNA"/>
</dbReference>
<evidence type="ECO:0000256" key="6">
    <source>
        <dbReference type="HAMAP-Rule" id="MF_01930"/>
    </source>
</evidence>
<gene>
    <name evidence="6" type="primary">purN</name>
    <name evidence="8" type="ORF">APR42_14365</name>
</gene>
<comment type="pathway">
    <text evidence="1 6">Purine metabolism; IMP biosynthesis via de novo pathway; N(2)-formyl-N(1)-(5-phospho-D-ribosyl)glycinamide from N(1)-(5-phospho-D-ribosyl)glycinamide (10-formyl THF route): step 1/1.</text>
</comment>
<keyword evidence="3 6" id="KW-0658">Purine biosynthesis</keyword>
<dbReference type="Pfam" id="PF00551">
    <property type="entry name" value="Formyl_trans_N"/>
    <property type="match status" value="1"/>
</dbReference>
<evidence type="ECO:0000256" key="3">
    <source>
        <dbReference type="ARBA" id="ARBA00022755"/>
    </source>
</evidence>
<comment type="function">
    <text evidence="6">Catalyzes the transfer of a formyl group from 10-formyltetrahydrofolate to 5-phospho-ribosyl-glycinamide (GAR), producing 5-phospho-ribosyl-N-formylglycinamide (FGAR) and tetrahydrofolate.</text>
</comment>
<dbReference type="GO" id="GO:0006189">
    <property type="term" value="P:'de novo' IMP biosynthetic process"/>
    <property type="evidence" value="ECO:0007669"/>
    <property type="project" value="UniProtKB-UniRule"/>
</dbReference>
<comment type="similarity">
    <text evidence="4 6">Belongs to the GART family.</text>
</comment>
<comment type="catalytic activity">
    <reaction evidence="5 6">
        <text>N(1)-(5-phospho-beta-D-ribosyl)glycinamide + (6R)-10-formyltetrahydrofolate = N(2)-formyl-N(1)-(5-phospho-beta-D-ribosyl)glycinamide + (6S)-5,6,7,8-tetrahydrofolate + H(+)</text>
        <dbReference type="Rhea" id="RHEA:15053"/>
        <dbReference type="ChEBI" id="CHEBI:15378"/>
        <dbReference type="ChEBI" id="CHEBI:57453"/>
        <dbReference type="ChEBI" id="CHEBI:143788"/>
        <dbReference type="ChEBI" id="CHEBI:147286"/>
        <dbReference type="ChEBI" id="CHEBI:195366"/>
        <dbReference type="EC" id="2.1.2.2"/>
    </reaction>
</comment>
<protein>
    <recommendedName>
        <fullName evidence="6">Phosphoribosylglycinamide formyltransferase</fullName>
        <ecNumber evidence="6">2.1.2.2</ecNumber>
    </recommendedName>
    <alternativeName>
        <fullName evidence="6">5'-phosphoribosylglycinamide transformylase</fullName>
    </alternativeName>
    <alternativeName>
        <fullName evidence="6">GAR transformylase</fullName>
        <shortName evidence="6">GART</shortName>
    </alternativeName>
</protein>
<dbReference type="InterPro" id="IPR004607">
    <property type="entry name" value="GART"/>
</dbReference>
<name>A0A0Q9ZKX4_9FLAO</name>
<accession>A0A0Q9ZKX4</accession>
<dbReference type="STRING" id="270918.APR42_14365"/>
<dbReference type="PANTHER" id="PTHR43369:SF2">
    <property type="entry name" value="PHOSPHORIBOSYLGLYCINAMIDE FORMYLTRANSFERASE"/>
    <property type="match status" value="1"/>
</dbReference>
<dbReference type="AlphaFoldDB" id="A0A0Q9ZKX4"/>
<dbReference type="PANTHER" id="PTHR43369">
    <property type="entry name" value="PHOSPHORIBOSYLGLYCINAMIDE FORMYLTRANSFERASE"/>
    <property type="match status" value="1"/>
</dbReference>
<dbReference type="InterPro" id="IPR001555">
    <property type="entry name" value="GART_AS"/>
</dbReference>
<comment type="caution">
    <text evidence="6">Lacks conserved residue(s) required for the propagation of feature annotation.</text>
</comment>
<dbReference type="CDD" id="cd08645">
    <property type="entry name" value="FMT_core_GART"/>
    <property type="match status" value="1"/>
</dbReference>
<organism evidence="8 9">
    <name type="scientific">Salegentibacter mishustinae</name>
    <dbReference type="NCBI Taxonomy" id="270918"/>
    <lineage>
        <taxon>Bacteria</taxon>
        <taxon>Pseudomonadati</taxon>
        <taxon>Bacteroidota</taxon>
        <taxon>Flavobacteriia</taxon>
        <taxon>Flavobacteriales</taxon>
        <taxon>Flavobacteriaceae</taxon>
        <taxon>Salegentibacter</taxon>
    </lineage>
</organism>
<feature type="domain" description="Formyl transferase N-terminal" evidence="7">
    <location>
        <begin position="10"/>
        <end position="189"/>
    </location>
</feature>
<evidence type="ECO:0000259" key="7">
    <source>
        <dbReference type="Pfam" id="PF00551"/>
    </source>
</evidence>
<comment type="caution">
    <text evidence="8">The sequence shown here is derived from an EMBL/GenBank/DDBJ whole genome shotgun (WGS) entry which is preliminary data.</text>
</comment>
<dbReference type="GO" id="GO:0005829">
    <property type="term" value="C:cytosol"/>
    <property type="evidence" value="ECO:0007669"/>
    <property type="project" value="TreeGrafter"/>
</dbReference>
<keyword evidence="9" id="KW-1185">Reference proteome</keyword>
<dbReference type="NCBIfam" id="TIGR00639">
    <property type="entry name" value="PurN"/>
    <property type="match status" value="1"/>
</dbReference>
<evidence type="ECO:0000256" key="4">
    <source>
        <dbReference type="ARBA" id="ARBA00038440"/>
    </source>
</evidence>
<evidence type="ECO:0000256" key="5">
    <source>
        <dbReference type="ARBA" id="ARBA00047664"/>
    </source>
</evidence>
<reference evidence="8" key="1">
    <citation type="submission" date="2015-10" db="EMBL/GenBank/DDBJ databases">
        <title>Draft genome sequence of Salegentibacter mishustinae KCTC 12263.</title>
        <authorList>
            <person name="Lin W."/>
            <person name="Zheng Q."/>
        </authorList>
    </citation>
    <scope>NUCLEOTIDE SEQUENCE [LARGE SCALE GENOMIC DNA]</scope>
    <source>
        <strain evidence="8">KCTC 12263</strain>
    </source>
</reference>
<dbReference type="OrthoDB" id="9806170at2"/>
<dbReference type="InterPro" id="IPR036477">
    <property type="entry name" value="Formyl_transf_N_sf"/>
</dbReference>
<evidence type="ECO:0000313" key="9">
    <source>
        <dbReference type="Proteomes" id="UP000051643"/>
    </source>
</evidence>
<dbReference type="SUPFAM" id="SSF53328">
    <property type="entry name" value="Formyltransferase"/>
    <property type="match status" value="1"/>
</dbReference>
<dbReference type="UniPathway" id="UPA00074">
    <property type="reaction ID" value="UER00126"/>
</dbReference>
<evidence type="ECO:0000256" key="1">
    <source>
        <dbReference type="ARBA" id="ARBA00005054"/>
    </source>
</evidence>
<evidence type="ECO:0000313" key="8">
    <source>
        <dbReference type="EMBL" id="KRG29950.1"/>
    </source>
</evidence>
<dbReference type="Gene3D" id="3.40.50.170">
    <property type="entry name" value="Formyl transferase, N-terminal domain"/>
    <property type="match status" value="1"/>
</dbReference>
<feature type="site" description="Raises pKa of active site His" evidence="6">
    <location>
        <position position="153"/>
    </location>
</feature>
<feature type="binding site" evidence="6">
    <location>
        <position position="110"/>
    </location>
    <ligand>
        <name>(6R)-10-formyltetrahydrofolate</name>
        <dbReference type="ChEBI" id="CHEBI:195366"/>
    </ligand>
</feature>
<dbReference type="EC" id="2.1.2.2" evidence="6"/>
<dbReference type="GO" id="GO:0004644">
    <property type="term" value="F:phosphoribosylglycinamide formyltransferase activity"/>
    <property type="evidence" value="ECO:0007669"/>
    <property type="project" value="UniProtKB-UniRule"/>
</dbReference>
<dbReference type="PROSITE" id="PS00373">
    <property type="entry name" value="GART"/>
    <property type="match status" value="1"/>
</dbReference>
<evidence type="ECO:0000256" key="2">
    <source>
        <dbReference type="ARBA" id="ARBA00022679"/>
    </source>
</evidence>
<dbReference type="RefSeq" id="WP_057480976.1">
    <property type="nucleotide sequence ID" value="NZ_BMWR01000008.1"/>
</dbReference>
<dbReference type="InterPro" id="IPR002376">
    <property type="entry name" value="Formyl_transf_N"/>
</dbReference>
<dbReference type="Proteomes" id="UP000051643">
    <property type="component" value="Unassembled WGS sequence"/>
</dbReference>